<protein>
    <submittedName>
        <fullName evidence="2">Uncharacterized protein</fullName>
    </submittedName>
</protein>
<sequence>MDFASPAAPQGWGSGGPFASTPSDAHSVDLPDAGRRQAEWERQIETLDQKEIELHQTQLRLIREQTAQFIRDLNALRHEVSSLKSNAQHVHVELSNSVEARLHDLQDDIDRDRRERDAVHGLLHSRVVSLEQGVPIHKEQMEALRSHIRTVESAFQPQLRELQLTFQKETQERLSYVERMLGDSADKISEDVVGAHAKADQLHSRLSQFEEKYGVHMGELKKTYGELSSNKASQEARHANLRERVDYVESVLNDSADKHNKALEAAHGRLEQLHTRLANCERHGPVLDDLKKTHSTFWNDKSALDSAHSTLKADGSVVTWGGADYGGNSSAVAPLLMEGVVQIRGNGNAFAAIKADGSVVTWGTADFGGNSSAVAPLLTEGVVQVCGTNGAFAAIKADGSVVTWGKADFGGNSSAVAPLLTEGVVQVCGTSGAFAAIKADGSVVTWGKANFGGHSSLVAPLLIEGIAQVCGTNGAFAAIKADGSVVTWGRDDFGSNYSAVAPLLTEGVTQVCGTSGAFAAIKADGSVVTWGKADYGGNSSLVAPLLTEGVTQVFGISNAFAAIKADGSVVTWGDAESGGNSSAVASLLKEGVVQVCGTSDAFAAIKADGSVVTWGEADYGGNSSAVAQHLKEGVTQVRGNDSAFAAIKADGSVVTWGDADYGNSSAVAPLLTEGVAQVC</sequence>
<name>A0A813HRA6_POLGL</name>
<dbReference type="OrthoDB" id="5370059at2759"/>
<organism evidence="2 3">
    <name type="scientific">Polarella glacialis</name>
    <name type="common">Dinoflagellate</name>
    <dbReference type="NCBI Taxonomy" id="89957"/>
    <lineage>
        <taxon>Eukaryota</taxon>
        <taxon>Sar</taxon>
        <taxon>Alveolata</taxon>
        <taxon>Dinophyceae</taxon>
        <taxon>Suessiales</taxon>
        <taxon>Suessiaceae</taxon>
        <taxon>Polarella</taxon>
    </lineage>
</organism>
<dbReference type="AlphaFoldDB" id="A0A813HRA6"/>
<dbReference type="InterPro" id="IPR009091">
    <property type="entry name" value="RCC1/BLIP-II"/>
</dbReference>
<dbReference type="InterPro" id="IPR051553">
    <property type="entry name" value="Ran_GTPase-activating"/>
</dbReference>
<gene>
    <name evidence="2" type="ORF">PGLA1383_LOCUS55975</name>
</gene>
<evidence type="ECO:0000256" key="1">
    <source>
        <dbReference type="SAM" id="MobiDB-lite"/>
    </source>
</evidence>
<dbReference type="Gene3D" id="2.130.10.30">
    <property type="entry name" value="Regulator of chromosome condensation 1/beta-lactamase-inhibitor protein II"/>
    <property type="match status" value="2"/>
</dbReference>
<dbReference type="EMBL" id="CAJNNV010032872">
    <property type="protein sequence ID" value="CAE8641290.1"/>
    <property type="molecule type" value="Genomic_DNA"/>
</dbReference>
<feature type="region of interest" description="Disordered" evidence="1">
    <location>
        <begin position="1"/>
        <end position="32"/>
    </location>
</feature>
<evidence type="ECO:0000313" key="3">
    <source>
        <dbReference type="Proteomes" id="UP000654075"/>
    </source>
</evidence>
<dbReference type="PANTHER" id="PTHR45982:SF1">
    <property type="entry name" value="REGULATOR OF CHROMOSOME CONDENSATION"/>
    <property type="match status" value="1"/>
</dbReference>
<evidence type="ECO:0000313" key="2">
    <source>
        <dbReference type="EMBL" id="CAE8641290.1"/>
    </source>
</evidence>
<keyword evidence="3" id="KW-1185">Reference proteome</keyword>
<dbReference type="Proteomes" id="UP000654075">
    <property type="component" value="Unassembled WGS sequence"/>
</dbReference>
<dbReference type="PANTHER" id="PTHR45982">
    <property type="entry name" value="REGULATOR OF CHROMOSOME CONDENSATION"/>
    <property type="match status" value="1"/>
</dbReference>
<comment type="caution">
    <text evidence="2">The sequence shown here is derived from an EMBL/GenBank/DDBJ whole genome shotgun (WGS) entry which is preliminary data.</text>
</comment>
<dbReference type="SUPFAM" id="SSF50985">
    <property type="entry name" value="RCC1/BLIP-II"/>
    <property type="match status" value="1"/>
</dbReference>
<accession>A0A813HRA6</accession>
<reference evidence="2" key="1">
    <citation type="submission" date="2021-02" db="EMBL/GenBank/DDBJ databases">
        <authorList>
            <person name="Dougan E. K."/>
            <person name="Rhodes N."/>
            <person name="Thang M."/>
            <person name="Chan C."/>
        </authorList>
    </citation>
    <scope>NUCLEOTIDE SEQUENCE</scope>
</reference>
<proteinExistence type="predicted"/>